<dbReference type="EMBL" id="OZ035829">
    <property type="protein sequence ID" value="CAL1611333.1"/>
    <property type="molecule type" value="Genomic_DNA"/>
</dbReference>
<organism evidence="1 2">
    <name type="scientific">Knipowitschia caucasica</name>
    <name type="common">Caucasian dwarf goby</name>
    <name type="synonym">Pomatoschistus caucasicus</name>
    <dbReference type="NCBI Taxonomy" id="637954"/>
    <lineage>
        <taxon>Eukaryota</taxon>
        <taxon>Metazoa</taxon>
        <taxon>Chordata</taxon>
        <taxon>Craniata</taxon>
        <taxon>Vertebrata</taxon>
        <taxon>Euteleostomi</taxon>
        <taxon>Actinopterygii</taxon>
        <taxon>Neopterygii</taxon>
        <taxon>Teleostei</taxon>
        <taxon>Neoteleostei</taxon>
        <taxon>Acanthomorphata</taxon>
        <taxon>Gobiaria</taxon>
        <taxon>Gobiiformes</taxon>
        <taxon>Gobioidei</taxon>
        <taxon>Gobiidae</taxon>
        <taxon>Gobiinae</taxon>
        <taxon>Knipowitschia</taxon>
    </lineage>
</organism>
<protein>
    <submittedName>
        <fullName evidence="1">Uncharacterized protein</fullName>
    </submittedName>
</protein>
<keyword evidence="2" id="KW-1185">Reference proteome</keyword>
<evidence type="ECO:0000313" key="2">
    <source>
        <dbReference type="Proteomes" id="UP001497482"/>
    </source>
</evidence>
<reference evidence="1 2" key="1">
    <citation type="submission" date="2024-04" db="EMBL/GenBank/DDBJ databases">
        <authorList>
            <person name="Waldvogel A.-M."/>
            <person name="Schoenle A."/>
        </authorList>
    </citation>
    <scope>NUCLEOTIDE SEQUENCE [LARGE SCALE GENOMIC DNA]</scope>
</reference>
<proteinExistence type="predicted"/>
<sequence length="123" mass="13102">MALAQCTILQIVSNNAPGPGTEQKRRHHMSVVLLLQSLRRTHARTHARTQGAAAEILQGHSGRSGWTSAAEGVLHLAPVLRAQSGVSGSRRRPRTQTELRLQAHCRPPAAVAGGAPRAADEDV</sequence>
<dbReference type="AlphaFoldDB" id="A0AAV2MD71"/>
<evidence type="ECO:0000313" key="1">
    <source>
        <dbReference type="EMBL" id="CAL1611333.1"/>
    </source>
</evidence>
<accession>A0AAV2MD71</accession>
<gene>
    <name evidence="1" type="ORF">KC01_LOCUS37770</name>
</gene>
<name>A0AAV2MD71_KNICA</name>
<dbReference type="Proteomes" id="UP001497482">
    <property type="component" value="Chromosome 7"/>
</dbReference>